<proteinExistence type="predicted"/>
<name>A0A512NS11_9HYPH</name>
<organism evidence="2 3">
    <name type="scientific">Reyranella soli</name>
    <dbReference type="NCBI Taxonomy" id="1230389"/>
    <lineage>
        <taxon>Bacteria</taxon>
        <taxon>Pseudomonadati</taxon>
        <taxon>Pseudomonadota</taxon>
        <taxon>Alphaproteobacteria</taxon>
        <taxon>Hyphomicrobiales</taxon>
        <taxon>Reyranellaceae</taxon>
        <taxon>Reyranella</taxon>
    </lineage>
</organism>
<dbReference type="AlphaFoldDB" id="A0A512NS11"/>
<accession>A0A512NS11</accession>
<gene>
    <name evidence="2" type="ORF">RSO01_89140</name>
</gene>
<evidence type="ECO:0000313" key="2">
    <source>
        <dbReference type="EMBL" id="GEP61748.1"/>
    </source>
</evidence>
<comment type="caution">
    <text evidence="2">The sequence shown here is derived from an EMBL/GenBank/DDBJ whole genome shotgun (WGS) entry which is preliminary data.</text>
</comment>
<evidence type="ECO:0008006" key="4">
    <source>
        <dbReference type="Google" id="ProtNLM"/>
    </source>
</evidence>
<dbReference type="PANTHER" id="PTHR43737:SF1">
    <property type="entry name" value="DUF1501 DOMAIN-CONTAINING PROTEIN"/>
    <property type="match status" value="1"/>
</dbReference>
<dbReference type="PANTHER" id="PTHR43737">
    <property type="entry name" value="BLL7424 PROTEIN"/>
    <property type="match status" value="1"/>
</dbReference>
<keyword evidence="1" id="KW-0732">Signal</keyword>
<feature type="chain" id="PRO_5021821155" description="DUF1501 domain-containing protein" evidence="1">
    <location>
        <begin position="25"/>
        <end position="409"/>
    </location>
</feature>
<evidence type="ECO:0000256" key="1">
    <source>
        <dbReference type="SAM" id="SignalP"/>
    </source>
</evidence>
<dbReference type="PROSITE" id="PS51318">
    <property type="entry name" value="TAT"/>
    <property type="match status" value="1"/>
</dbReference>
<reference evidence="2 3" key="1">
    <citation type="submission" date="2019-07" db="EMBL/GenBank/DDBJ databases">
        <title>Whole genome shotgun sequence of Reyranella soli NBRC 108950.</title>
        <authorList>
            <person name="Hosoyama A."/>
            <person name="Uohara A."/>
            <person name="Ohji S."/>
            <person name="Ichikawa N."/>
        </authorList>
    </citation>
    <scope>NUCLEOTIDE SEQUENCE [LARGE SCALE GENOMIC DNA]</scope>
    <source>
        <strain evidence="2 3">NBRC 108950</strain>
    </source>
</reference>
<protein>
    <recommendedName>
        <fullName evidence="4">DUF1501 domain-containing protein</fullName>
    </recommendedName>
</protein>
<dbReference type="InterPro" id="IPR006311">
    <property type="entry name" value="TAT_signal"/>
</dbReference>
<sequence length="409" mass="43049">MLTRRHLFATSTALALAPSVRAFAGPAPAAGPVLVSVFLRGGMDSLGIVAPVDDHDYAACRPPELRLLADGDKPALRLDGGPARLDFRLHPEMGALRELYRDGRVALVHASGLANGTRSHFGAQELIERGIANPDEATHVAGGWMTRWLAATGAAHAPAFAAVAGVPDELANHADTISAADLRGGMNVPGGKQAAAVLQHLYGAGNSAFEQAARRTLHGIALIDDRLREADGKVMPYRPGGGAAYDDTEIGRGLQSVARVVRMELGIRAFAVDMGGWDTHENQPPRLANLAGQLARALGAFHADLHDRLDRIVLVVMSEFGRRLRSNKSNGTDHGHAGLTIVSAPHVAGGMMHGSWPGLSSDRLDNAVDLALTTDIRSILVELMIGPLGTPAAPAAVFPHFEARKVGLV</sequence>
<feature type="signal peptide" evidence="1">
    <location>
        <begin position="1"/>
        <end position="24"/>
    </location>
</feature>
<dbReference type="EMBL" id="BKAJ01000251">
    <property type="protein sequence ID" value="GEP61748.1"/>
    <property type="molecule type" value="Genomic_DNA"/>
</dbReference>
<dbReference type="Proteomes" id="UP000321058">
    <property type="component" value="Unassembled WGS sequence"/>
</dbReference>
<dbReference type="OrthoDB" id="9779968at2"/>
<dbReference type="RefSeq" id="WP_147157038.1">
    <property type="nucleotide sequence ID" value="NZ_BKAJ01000251.1"/>
</dbReference>
<evidence type="ECO:0000313" key="3">
    <source>
        <dbReference type="Proteomes" id="UP000321058"/>
    </source>
</evidence>
<dbReference type="Pfam" id="PF07394">
    <property type="entry name" value="DUF1501"/>
    <property type="match status" value="1"/>
</dbReference>
<dbReference type="InterPro" id="IPR010869">
    <property type="entry name" value="DUF1501"/>
</dbReference>
<keyword evidence="3" id="KW-1185">Reference proteome</keyword>